<dbReference type="PANTHER" id="PTHR46133">
    <property type="entry name" value="BHLH TRANSCRIPTION FACTOR"/>
    <property type="match status" value="1"/>
</dbReference>
<dbReference type="Gene3D" id="4.10.280.10">
    <property type="entry name" value="Helix-loop-helix DNA-binding domain"/>
    <property type="match status" value="1"/>
</dbReference>
<evidence type="ECO:0000256" key="2">
    <source>
        <dbReference type="ARBA" id="ARBA00023015"/>
    </source>
</evidence>
<name>A0AB40CZW1_DIOCR</name>
<evidence type="ECO:0000313" key="6">
    <source>
        <dbReference type="RefSeq" id="XP_039145609.1"/>
    </source>
</evidence>
<evidence type="ECO:0000256" key="1">
    <source>
        <dbReference type="ARBA" id="ARBA00005510"/>
    </source>
</evidence>
<dbReference type="PANTHER" id="PTHR46133:SF8">
    <property type="entry name" value="TRANSCRIPTION FACTOR ILR3-LIKE"/>
    <property type="match status" value="1"/>
</dbReference>
<dbReference type="InterPro" id="IPR044818">
    <property type="entry name" value="ILR3-like"/>
</dbReference>
<keyword evidence="3" id="KW-0804">Transcription</keyword>
<keyword evidence="2" id="KW-0805">Transcription regulation</keyword>
<reference evidence="6" key="1">
    <citation type="submission" date="2025-08" db="UniProtKB">
        <authorList>
            <consortium name="RefSeq"/>
        </authorList>
    </citation>
    <scope>IDENTIFICATION</scope>
</reference>
<dbReference type="InterPro" id="IPR036638">
    <property type="entry name" value="HLH_DNA-bd_sf"/>
</dbReference>
<evidence type="ECO:0000313" key="5">
    <source>
        <dbReference type="Proteomes" id="UP001515500"/>
    </source>
</evidence>
<keyword evidence="4" id="KW-0175">Coiled coil</keyword>
<dbReference type="Proteomes" id="UP001515500">
    <property type="component" value="Chromosome 18"/>
</dbReference>
<keyword evidence="5" id="KW-1185">Reference proteome</keyword>
<proteinExistence type="inferred from homology"/>
<dbReference type="SUPFAM" id="SSF47459">
    <property type="entry name" value="HLH, helix-loop-helix DNA-binding domain"/>
    <property type="match status" value="1"/>
</dbReference>
<dbReference type="GO" id="GO:0046983">
    <property type="term" value="F:protein dimerization activity"/>
    <property type="evidence" value="ECO:0007669"/>
    <property type="project" value="InterPro"/>
</dbReference>
<dbReference type="GeneID" id="120282834"/>
<evidence type="ECO:0000256" key="3">
    <source>
        <dbReference type="ARBA" id="ARBA00023163"/>
    </source>
</evidence>
<feature type="coiled-coil region" evidence="4">
    <location>
        <begin position="73"/>
        <end position="114"/>
    </location>
</feature>
<comment type="similarity">
    <text evidence="1">Belongs to the bHLH protein family.</text>
</comment>
<accession>A0AB40CZW1</accession>
<gene>
    <name evidence="6" type="primary">LOC120282834</name>
</gene>
<protein>
    <submittedName>
        <fullName evidence="6">Transcription factor ILR3-like</fullName>
    </submittedName>
</protein>
<dbReference type="GO" id="GO:0006879">
    <property type="term" value="P:intracellular iron ion homeostasis"/>
    <property type="evidence" value="ECO:0007669"/>
    <property type="project" value="InterPro"/>
</dbReference>
<dbReference type="AlphaFoldDB" id="A0AB40CZW1"/>
<evidence type="ECO:0000256" key="4">
    <source>
        <dbReference type="SAM" id="Coils"/>
    </source>
</evidence>
<sequence length="122" mass="14396">MRILHLMYKTRVESSFAALATKSCCKKMRRIRLNDRFAELFSFFYSKKPLVKANKVDILTDANRLLNKLCFEAQKLKESNEALQVPLKNLKAEKIELRDEKVRLKAEKERMEKLLISISFSR</sequence>
<organism evidence="5 6">
    <name type="scientific">Dioscorea cayennensis subsp. rotundata</name>
    <name type="common">White Guinea yam</name>
    <name type="synonym">Dioscorea rotundata</name>
    <dbReference type="NCBI Taxonomy" id="55577"/>
    <lineage>
        <taxon>Eukaryota</taxon>
        <taxon>Viridiplantae</taxon>
        <taxon>Streptophyta</taxon>
        <taxon>Embryophyta</taxon>
        <taxon>Tracheophyta</taxon>
        <taxon>Spermatophyta</taxon>
        <taxon>Magnoliopsida</taxon>
        <taxon>Liliopsida</taxon>
        <taxon>Dioscoreales</taxon>
        <taxon>Dioscoreaceae</taxon>
        <taxon>Dioscorea</taxon>
    </lineage>
</organism>
<dbReference type="GO" id="GO:0003700">
    <property type="term" value="F:DNA-binding transcription factor activity"/>
    <property type="evidence" value="ECO:0007669"/>
    <property type="project" value="InterPro"/>
</dbReference>
<dbReference type="RefSeq" id="XP_039145609.1">
    <property type="nucleotide sequence ID" value="XM_039289675.1"/>
</dbReference>